<dbReference type="InterPro" id="IPR029058">
    <property type="entry name" value="AB_hydrolase_fold"/>
</dbReference>
<dbReference type="GO" id="GO:0046503">
    <property type="term" value="P:glycerolipid catabolic process"/>
    <property type="evidence" value="ECO:0007669"/>
    <property type="project" value="TreeGrafter"/>
</dbReference>
<dbReference type="InterPro" id="IPR050471">
    <property type="entry name" value="AB_hydrolase"/>
</dbReference>
<dbReference type="EMBL" id="JAPZVP010000017">
    <property type="protein sequence ID" value="MDA1361836.1"/>
    <property type="molecule type" value="Genomic_DNA"/>
</dbReference>
<dbReference type="SUPFAM" id="SSF53474">
    <property type="entry name" value="alpha/beta-Hydrolases"/>
    <property type="match status" value="1"/>
</dbReference>
<dbReference type="InterPro" id="IPR000073">
    <property type="entry name" value="AB_hydrolase_1"/>
</dbReference>
<organism evidence="2 3">
    <name type="scientific">Glycomyces luteolus</name>
    <dbReference type="NCBI Taxonomy" id="2670330"/>
    <lineage>
        <taxon>Bacteria</taxon>
        <taxon>Bacillati</taxon>
        <taxon>Actinomycetota</taxon>
        <taxon>Actinomycetes</taxon>
        <taxon>Glycomycetales</taxon>
        <taxon>Glycomycetaceae</taxon>
        <taxon>Glycomyces</taxon>
    </lineage>
</organism>
<dbReference type="Proteomes" id="UP001146067">
    <property type="component" value="Unassembled WGS sequence"/>
</dbReference>
<accession>A0A9X3PAI3</accession>
<protein>
    <submittedName>
        <fullName evidence="2">Alpha/beta hydrolase</fullName>
    </submittedName>
</protein>
<dbReference type="Pfam" id="PF00561">
    <property type="entry name" value="Abhydrolase_1"/>
    <property type="match status" value="1"/>
</dbReference>
<gene>
    <name evidence="2" type="ORF">O1R50_19565</name>
</gene>
<keyword evidence="2" id="KW-0378">Hydrolase</keyword>
<feature type="domain" description="AB hydrolase-1" evidence="1">
    <location>
        <begin position="22"/>
        <end position="132"/>
    </location>
</feature>
<sequence>MRQRNITRENTAVAYNRRGEGPPLLLIPGGSGHGGVLERLADQLADAYDVVTMSSRVASPQQPGTVLGDQHPKTHAEDAVGLVDALFDEAPIVVGFSSGAVTTLELLAHHPEHVRLAVVHEPPLVHLLPEAARLLAEIKAVREMARAENFAGAGTAMAALMIDTDIRFEAPAVRQFGSWTEGYADTASESPTPELLELIGRLGDLQPLFLEHVLVQFTGYEPDLAALEAQADRLFLAVGIDSRKDLPFQTAAALASRLGLPLTELPGGHLGSVERPTQFGGALKALLSASSDHVPPQ</sequence>
<name>A0A9X3PAI3_9ACTN</name>
<reference evidence="2" key="1">
    <citation type="submission" date="2022-12" db="EMBL/GenBank/DDBJ databases">
        <title>Gycomyces niveus sp.nov.,a novel actinomycete isolated from soil in Shouguan.</title>
        <authorList>
            <person name="Yang X."/>
        </authorList>
    </citation>
    <scope>NUCLEOTIDE SEQUENCE</scope>
    <source>
        <strain evidence="2">NEAU-A15</strain>
    </source>
</reference>
<evidence type="ECO:0000313" key="2">
    <source>
        <dbReference type="EMBL" id="MDA1361836.1"/>
    </source>
</evidence>
<dbReference type="AlphaFoldDB" id="A0A9X3PAI3"/>
<comment type="caution">
    <text evidence="2">The sequence shown here is derived from an EMBL/GenBank/DDBJ whole genome shotgun (WGS) entry which is preliminary data.</text>
</comment>
<dbReference type="PANTHER" id="PTHR43433">
    <property type="entry name" value="HYDROLASE, ALPHA/BETA FOLD FAMILY PROTEIN"/>
    <property type="match status" value="1"/>
</dbReference>
<dbReference type="RefSeq" id="WP_270111870.1">
    <property type="nucleotide sequence ID" value="NZ_JAPZVP010000017.1"/>
</dbReference>
<evidence type="ECO:0000259" key="1">
    <source>
        <dbReference type="Pfam" id="PF00561"/>
    </source>
</evidence>
<proteinExistence type="predicted"/>
<dbReference type="Gene3D" id="3.40.50.1820">
    <property type="entry name" value="alpha/beta hydrolase"/>
    <property type="match status" value="1"/>
</dbReference>
<dbReference type="GO" id="GO:0004806">
    <property type="term" value="F:triacylglycerol lipase activity"/>
    <property type="evidence" value="ECO:0007669"/>
    <property type="project" value="TreeGrafter"/>
</dbReference>
<dbReference type="PANTHER" id="PTHR43433:SF5">
    <property type="entry name" value="AB HYDROLASE-1 DOMAIN-CONTAINING PROTEIN"/>
    <property type="match status" value="1"/>
</dbReference>
<evidence type="ECO:0000313" key="3">
    <source>
        <dbReference type="Proteomes" id="UP001146067"/>
    </source>
</evidence>
<keyword evidence="3" id="KW-1185">Reference proteome</keyword>